<name>A0A2W4IP98_9PSEU</name>
<comment type="caution">
    <text evidence="1">The sequence shown here is derived from an EMBL/GenBank/DDBJ whole genome shotgun (WGS) entry which is preliminary data.</text>
</comment>
<sequence>MFAVIGVPGESIHRYRWFPRGARKAAEEWLEQEFAAIRRLSPQAVPVTRILSDRDAARVRWRDGTRVYRRESD</sequence>
<dbReference type="AlphaFoldDB" id="A0A2W4IP98"/>
<reference evidence="1" key="1">
    <citation type="submission" date="2018-05" db="EMBL/GenBank/DDBJ databases">
        <authorList>
            <person name="Lanie J.A."/>
            <person name="Ng W.-L."/>
            <person name="Kazmierczak K.M."/>
            <person name="Andrzejewski T.M."/>
            <person name="Davidsen T.M."/>
            <person name="Wayne K.J."/>
            <person name="Tettelin H."/>
            <person name="Glass J.I."/>
            <person name="Rusch D."/>
            <person name="Podicherti R."/>
            <person name="Tsui H.-C.T."/>
            <person name="Winkler M.E."/>
        </authorList>
    </citation>
    <scope>NUCLEOTIDE SEQUENCE</scope>
    <source>
        <strain evidence="1">ZC4RG45</strain>
    </source>
</reference>
<protein>
    <submittedName>
        <fullName evidence="1">Uncharacterized protein</fullName>
    </submittedName>
</protein>
<evidence type="ECO:0000313" key="1">
    <source>
        <dbReference type="EMBL" id="PZM88614.1"/>
    </source>
</evidence>
<proteinExistence type="predicted"/>
<gene>
    <name evidence="1" type="ORF">DIU77_20200</name>
</gene>
<organism evidence="1">
    <name type="scientific">Thermocrispum agreste</name>
    <dbReference type="NCBI Taxonomy" id="37925"/>
    <lineage>
        <taxon>Bacteria</taxon>
        <taxon>Bacillati</taxon>
        <taxon>Actinomycetota</taxon>
        <taxon>Actinomycetes</taxon>
        <taxon>Pseudonocardiales</taxon>
        <taxon>Pseudonocardiaceae</taxon>
        <taxon>Thermocrispum</taxon>
    </lineage>
</organism>
<accession>A0A2W4IP98</accession>
<dbReference type="EMBL" id="QGUI01001074">
    <property type="protein sequence ID" value="PZM88614.1"/>
    <property type="molecule type" value="Genomic_DNA"/>
</dbReference>